<evidence type="ECO:0000259" key="1">
    <source>
        <dbReference type="Pfam" id="PF00112"/>
    </source>
</evidence>
<evidence type="ECO:0000313" key="3">
    <source>
        <dbReference type="Proteomes" id="UP000075243"/>
    </source>
</evidence>
<dbReference type="Gramene" id="C.cajan_35804.t">
    <property type="protein sequence ID" value="C.cajan_35804.t.cds1"/>
    <property type="gene ID" value="C.cajan_35804"/>
</dbReference>
<dbReference type="SUPFAM" id="SSF54001">
    <property type="entry name" value="Cysteine proteinases"/>
    <property type="match status" value="1"/>
</dbReference>
<dbReference type="Gene3D" id="2.40.50.170">
    <property type="entry name" value="Cysteine proteinases. Chain C"/>
    <property type="match status" value="1"/>
</dbReference>
<dbReference type="PROSITE" id="PS00640">
    <property type="entry name" value="THIOL_PROTEASE_ASN"/>
    <property type="match status" value="1"/>
</dbReference>
<dbReference type="Pfam" id="PF00112">
    <property type="entry name" value="Peptidase_C1"/>
    <property type="match status" value="1"/>
</dbReference>
<gene>
    <name evidence="2" type="ORF">KK1_036421</name>
</gene>
<dbReference type="AlphaFoldDB" id="A0A151RHY3"/>
<dbReference type="InterPro" id="IPR038765">
    <property type="entry name" value="Papain-like_cys_pep_sf"/>
</dbReference>
<dbReference type="Proteomes" id="UP000075243">
    <property type="component" value="Unassembled WGS sequence"/>
</dbReference>
<keyword evidence="3" id="KW-1185">Reference proteome</keyword>
<proteinExistence type="predicted"/>
<dbReference type="OMA" id="MCGIAVE"/>
<feature type="domain" description="Peptidase C1A papain C-terminal" evidence="1">
    <location>
        <begin position="9"/>
        <end position="59"/>
    </location>
</feature>
<sequence length="61" mass="6926">MEKLDKWSIGYGEDTDGKYWLLRNSWGSQWGEGGYMKLKRDTGSRQGLCGVNLHASYPIAN</sequence>
<accession>A0A151RHY3</accession>
<name>A0A151RHY3_CAJCA</name>
<protein>
    <submittedName>
        <fullName evidence="2">Vignain</fullName>
    </submittedName>
</protein>
<dbReference type="STRING" id="3821.A0A151RHY3"/>
<dbReference type="GO" id="GO:0008234">
    <property type="term" value="F:cysteine-type peptidase activity"/>
    <property type="evidence" value="ECO:0007669"/>
    <property type="project" value="InterPro"/>
</dbReference>
<organism evidence="2 3">
    <name type="scientific">Cajanus cajan</name>
    <name type="common">Pigeon pea</name>
    <name type="synonym">Cajanus indicus</name>
    <dbReference type="NCBI Taxonomy" id="3821"/>
    <lineage>
        <taxon>Eukaryota</taxon>
        <taxon>Viridiplantae</taxon>
        <taxon>Streptophyta</taxon>
        <taxon>Embryophyta</taxon>
        <taxon>Tracheophyta</taxon>
        <taxon>Spermatophyta</taxon>
        <taxon>Magnoliopsida</taxon>
        <taxon>eudicotyledons</taxon>
        <taxon>Gunneridae</taxon>
        <taxon>Pentapetalae</taxon>
        <taxon>rosids</taxon>
        <taxon>fabids</taxon>
        <taxon>Fabales</taxon>
        <taxon>Fabaceae</taxon>
        <taxon>Papilionoideae</taxon>
        <taxon>50 kb inversion clade</taxon>
        <taxon>NPAAA clade</taxon>
        <taxon>indigoferoid/millettioid clade</taxon>
        <taxon>Phaseoleae</taxon>
        <taxon>Cajanus</taxon>
    </lineage>
</organism>
<dbReference type="GO" id="GO:0006508">
    <property type="term" value="P:proteolysis"/>
    <property type="evidence" value="ECO:0007669"/>
    <property type="project" value="InterPro"/>
</dbReference>
<dbReference type="EMBL" id="KQ483729">
    <property type="protein sequence ID" value="KYP42169.1"/>
    <property type="molecule type" value="Genomic_DNA"/>
</dbReference>
<dbReference type="InterPro" id="IPR025661">
    <property type="entry name" value="Pept_asp_AS"/>
</dbReference>
<reference evidence="2" key="1">
    <citation type="journal article" date="2012" name="Nat. Biotechnol.">
        <title>Draft genome sequence of pigeonpea (Cajanus cajan), an orphan legume crop of resource-poor farmers.</title>
        <authorList>
            <person name="Varshney R.K."/>
            <person name="Chen W."/>
            <person name="Li Y."/>
            <person name="Bharti A.K."/>
            <person name="Saxena R.K."/>
            <person name="Schlueter J.A."/>
            <person name="Donoghue M.T."/>
            <person name="Azam S."/>
            <person name="Fan G."/>
            <person name="Whaley A.M."/>
            <person name="Farmer A.D."/>
            <person name="Sheridan J."/>
            <person name="Iwata A."/>
            <person name="Tuteja R."/>
            <person name="Penmetsa R.V."/>
            <person name="Wu W."/>
            <person name="Upadhyaya H.D."/>
            <person name="Yang S.P."/>
            <person name="Shah T."/>
            <person name="Saxena K.B."/>
            <person name="Michael T."/>
            <person name="McCombie W.R."/>
            <person name="Yang B."/>
            <person name="Zhang G."/>
            <person name="Yang H."/>
            <person name="Wang J."/>
            <person name="Spillane C."/>
            <person name="Cook D.R."/>
            <person name="May G.D."/>
            <person name="Xu X."/>
            <person name="Jackson S.A."/>
        </authorList>
    </citation>
    <scope>NUCLEOTIDE SEQUENCE [LARGE SCALE GENOMIC DNA]</scope>
</reference>
<evidence type="ECO:0000313" key="2">
    <source>
        <dbReference type="EMBL" id="KYP42169.1"/>
    </source>
</evidence>
<dbReference type="InterPro" id="IPR000668">
    <property type="entry name" value="Peptidase_C1A_C"/>
</dbReference>